<name>A0AAV4NGG0_9ARAC</name>
<dbReference type="SUPFAM" id="SSF49562">
    <property type="entry name" value="C2 domain (Calcium/lipid-binding domain, CaLB)"/>
    <property type="match status" value="2"/>
</dbReference>
<feature type="domain" description="C2" evidence="1">
    <location>
        <begin position="176"/>
        <end position="301"/>
    </location>
</feature>
<dbReference type="GO" id="GO:0005886">
    <property type="term" value="C:plasma membrane"/>
    <property type="evidence" value="ECO:0007669"/>
    <property type="project" value="TreeGrafter"/>
</dbReference>
<dbReference type="PANTHER" id="PTHR10024">
    <property type="entry name" value="SYNAPTOTAGMIN"/>
    <property type="match status" value="1"/>
</dbReference>
<protein>
    <submittedName>
        <fullName evidence="2">Synaptotagmin-17</fullName>
    </submittedName>
</protein>
<dbReference type="GO" id="GO:0030276">
    <property type="term" value="F:clathrin binding"/>
    <property type="evidence" value="ECO:0007669"/>
    <property type="project" value="TreeGrafter"/>
</dbReference>
<evidence type="ECO:0000313" key="3">
    <source>
        <dbReference type="Proteomes" id="UP001054837"/>
    </source>
</evidence>
<dbReference type="SMART" id="SM00239">
    <property type="entry name" value="C2"/>
    <property type="match status" value="2"/>
</dbReference>
<dbReference type="GO" id="GO:0005544">
    <property type="term" value="F:calcium-dependent phospholipid binding"/>
    <property type="evidence" value="ECO:0007669"/>
    <property type="project" value="TreeGrafter"/>
</dbReference>
<organism evidence="2 3">
    <name type="scientific">Caerostris darwini</name>
    <dbReference type="NCBI Taxonomy" id="1538125"/>
    <lineage>
        <taxon>Eukaryota</taxon>
        <taxon>Metazoa</taxon>
        <taxon>Ecdysozoa</taxon>
        <taxon>Arthropoda</taxon>
        <taxon>Chelicerata</taxon>
        <taxon>Arachnida</taxon>
        <taxon>Araneae</taxon>
        <taxon>Araneomorphae</taxon>
        <taxon>Entelegynae</taxon>
        <taxon>Araneoidea</taxon>
        <taxon>Araneidae</taxon>
        <taxon>Caerostris</taxon>
    </lineage>
</organism>
<dbReference type="Proteomes" id="UP001054837">
    <property type="component" value="Unassembled WGS sequence"/>
</dbReference>
<dbReference type="AlphaFoldDB" id="A0AAV4NGG0"/>
<gene>
    <name evidence="2" type="primary">X975_26721</name>
    <name evidence="2" type="ORF">CDAR_88531</name>
</gene>
<dbReference type="GO" id="GO:0070382">
    <property type="term" value="C:exocytic vesicle"/>
    <property type="evidence" value="ECO:0007669"/>
    <property type="project" value="TreeGrafter"/>
</dbReference>
<dbReference type="GO" id="GO:0005509">
    <property type="term" value="F:calcium ion binding"/>
    <property type="evidence" value="ECO:0007669"/>
    <property type="project" value="TreeGrafter"/>
</dbReference>
<feature type="domain" description="C2" evidence="1">
    <location>
        <begin position="310"/>
        <end position="443"/>
    </location>
</feature>
<dbReference type="GO" id="GO:0001786">
    <property type="term" value="F:phosphatidylserine binding"/>
    <property type="evidence" value="ECO:0007669"/>
    <property type="project" value="TreeGrafter"/>
</dbReference>
<evidence type="ECO:0000259" key="1">
    <source>
        <dbReference type="PROSITE" id="PS50004"/>
    </source>
</evidence>
<dbReference type="Pfam" id="PF00168">
    <property type="entry name" value="C2"/>
    <property type="match status" value="2"/>
</dbReference>
<reference evidence="2 3" key="1">
    <citation type="submission" date="2021-06" db="EMBL/GenBank/DDBJ databases">
        <title>Caerostris darwini draft genome.</title>
        <authorList>
            <person name="Kono N."/>
            <person name="Arakawa K."/>
        </authorList>
    </citation>
    <scope>NUCLEOTIDE SEQUENCE [LARGE SCALE GENOMIC DNA]</scope>
</reference>
<accession>A0AAV4NGG0</accession>
<dbReference type="Gene3D" id="2.60.40.150">
    <property type="entry name" value="C2 domain"/>
    <property type="match status" value="2"/>
</dbReference>
<keyword evidence="3" id="KW-1185">Reference proteome</keyword>
<dbReference type="EMBL" id="BPLQ01001674">
    <property type="protein sequence ID" value="GIX83836.1"/>
    <property type="molecule type" value="Genomic_DNA"/>
</dbReference>
<dbReference type="InterPro" id="IPR000008">
    <property type="entry name" value="C2_dom"/>
</dbReference>
<comment type="caution">
    <text evidence="2">The sequence shown here is derived from an EMBL/GenBank/DDBJ whole genome shotgun (WGS) entry which is preliminary data.</text>
</comment>
<dbReference type="PROSITE" id="PS50004">
    <property type="entry name" value="C2"/>
    <property type="match status" value="2"/>
</dbReference>
<dbReference type="GO" id="GO:0000149">
    <property type="term" value="F:SNARE binding"/>
    <property type="evidence" value="ECO:0007669"/>
    <property type="project" value="TreeGrafter"/>
</dbReference>
<dbReference type="InterPro" id="IPR035892">
    <property type="entry name" value="C2_domain_sf"/>
</dbReference>
<evidence type="ECO:0000313" key="2">
    <source>
        <dbReference type="EMBL" id="GIX83836.1"/>
    </source>
</evidence>
<sequence>MKWWRCCYCCCSCWAPVSEKSPALDDASSLIQQDATSSTQGCDPEVQAFYVPRRHSSFNTSTYNTVAMQPGQCQSDSCSSSGDEDSSSHLEQRSRCWSTIPATSATDVAALVSERCHLSPRSNSISNCRPATNQEPESGARTPLLFDRHRLSEIRETESGEEPLKPVDGVTSNDEIYGYLIFDTAYDEHEQKLTVHLERAIDLPKKSSEPQQFYNTYVRLSITSSRKNFLLSRTIKNSINPVYKEEHVFHTNRSKWKSFCQNALRLSVFDYDRQGRHDAVGHALLPLTIISDKKEQHRLPLTPMSMPVKNIGQLLVGLFYSGVQSKLSIHVIKARHLRIDPDGHKRNLRPLSKGKEAFDTFVKVTLMCGGQKVKTNRSQVIPEKSDPMYNYKSDFVVPMTFLPESSVVITVIMRGVLGRSIPLGRVTAGPYIELSSGTQTQWGRMINDNRSVVQWRNLYL</sequence>
<dbReference type="GO" id="GO:0017156">
    <property type="term" value="P:calcium-ion regulated exocytosis"/>
    <property type="evidence" value="ECO:0007669"/>
    <property type="project" value="TreeGrafter"/>
</dbReference>
<dbReference type="PANTHER" id="PTHR10024:SF234">
    <property type="entry name" value="SYNAPTOTAGMIN-15-RELATED"/>
    <property type="match status" value="1"/>
</dbReference>
<proteinExistence type="predicted"/>